<dbReference type="AlphaFoldDB" id="A0A0A9AU07"/>
<accession>A0A0A9AU07</accession>
<sequence length="34" mass="3697">MAPCFVAMRRIDGPKISLVTSVDCEDGEGERKGE</sequence>
<evidence type="ECO:0000313" key="1">
    <source>
        <dbReference type="EMBL" id="JAD52410.1"/>
    </source>
</evidence>
<reference evidence="1" key="2">
    <citation type="journal article" date="2015" name="Data Brief">
        <title>Shoot transcriptome of the giant reed, Arundo donax.</title>
        <authorList>
            <person name="Barrero R.A."/>
            <person name="Guerrero F.D."/>
            <person name="Moolhuijzen P."/>
            <person name="Goolsby J.A."/>
            <person name="Tidwell J."/>
            <person name="Bellgard S.E."/>
            <person name="Bellgard M.I."/>
        </authorList>
    </citation>
    <scope>NUCLEOTIDE SEQUENCE</scope>
    <source>
        <tissue evidence="1">Shoot tissue taken approximately 20 cm above the soil surface</tissue>
    </source>
</reference>
<reference evidence="1" key="1">
    <citation type="submission" date="2014-09" db="EMBL/GenBank/DDBJ databases">
        <authorList>
            <person name="Magalhaes I.L.F."/>
            <person name="Oliveira U."/>
            <person name="Santos F.R."/>
            <person name="Vidigal T.H.D.A."/>
            <person name="Brescovit A.D."/>
            <person name="Santos A.J."/>
        </authorList>
    </citation>
    <scope>NUCLEOTIDE SEQUENCE</scope>
    <source>
        <tissue evidence="1">Shoot tissue taken approximately 20 cm above the soil surface</tissue>
    </source>
</reference>
<name>A0A0A9AU07_ARUDO</name>
<protein>
    <submittedName>
        <fullName evidence="1">Uncharacterized protein</fullName>
    </submittedName>
</protein>
<proteinExistence type="predicted"/>
<dbReference type="EMBL" id="GBRH01245485">
    <property type="protein sequence ID" value="JAD52410.1"/>
    <property type="molecule type" value="Transcribed_RNA"/>
</dbReference>
<organism evidence="1">
    <name type="scientific">Arundo donax</name>
    <name type="common">Giant reed</name>
    <name type="synonym">Donax arundinaceus</name>
    <dbReference type="NCBI Taxonomy" id="35708"/>
    <lineage>
        <taxon>Eukaryota</taxon>
        <taxon>Viridiplantae</taxon>
        <taxon>Streptophyta</taxon>
        <taxon>Embryophyta</taxon>
        <taxon>Tracheophyta</taxon>
        <taxon>Spermatophyta</taxon>
        <taxon>Magnoliopsida</taxon>
        <taxon>Liliopsida</taxon>
        <taxon>Poales</taxon>
        <taxon>Poaceae</taxon>
        <taxon>PACMAD clade</taxon>
        <taxon>Arundinoideae</taxon>
        <taxon>Arundineae</taxon>
        <taxon>Arundo</taxon>
    </lineage>
</organism>